<reference evidence="2" key="1">
    <citation type="submission" date="2022-08" db="UniProtKB">
        <authorList>
            <consortium name="EnsemblMetazoa"/>
        </authorList>
    </citation>
    <scope>IDENTIFICATION</scope>
    <source>
        <strain evidence="2">05x7-T-G4-1.051#20</strain>
    </source>
</reference>
<dbReference type="InterPro" id="IPR039344">
    <property type="entry name" value="MBLAC1"/>
</dbReference>
<dbReference type="Proteomes" id="UP000005408">
    <property type="component" value="Unassembled WGS sequence"/>
</dbReference>
<dbReference type="AlphaFoldDB" id="A0A8W8LSG1"/>
<evidence type="ECO:0008006" key="4">
    <source>
        <dbReference type="Google" id="ProtNLM"/>
    </source>
</evidence>
<evidence type="ECO:0000313" key="3">
    <source>
        <dbReference type="Proteomes" id="UP000005408"/>
    </source>
</evidence>
<feature type="compositionally biased region" description="Acidic residues" evidence="1">
    <location>
        <begin position="21"/>
        <end position="31"/>
    </location>
</feature>
<evidence type="ECO:0000256" key="1">
    <source>
        <dbReference type="SAM" id="MobiDB-lite"/>
    </source>
</evidence>
<feature type="region of interest" description="Disordered" evidence="1">
    <location>
        <begin position="1"/>
        <end position="34"/>
    </location>
</feature>
<sequence>MDQDTDSTSEQMDRDNKLSESELDTTSDDNDWCPVTKREQRSTCPIEGCGGKSKHHKHHAWEYHIPRIFWDHPWKGLNNSPDYHKLRASCLDTLSKYILGTGTVQDLVIYVNDKVRLPCKYPIIPRTQHQMGLLTRTMWWSRVEAYEMLPVNSPAILIHWRILLALVGIMTPKNRSDFKSLGREKLLQLEDQVRVHHVPIPVDIEDEWTVIDECGGEDDNYEVVIIQEGYSVPHQDKVKMGSSITLIKGPLNILVDTVNDDVEVIPTPGPTSEDIFVIVKNTQLGTIAVVGDLFHSEEDMEDSSLWRSRSQDPARQEANRHKILRLVDYVVPGHGKIFQTPRK</sequence>
<feature type="compositionally biased region" description="Basic and acidic residues" evidence="1">
    <location>
        <begin position="11"/>
        <end position="20"/>
    </location>
</feature>
<proteinExistence type="predicted"/>
<dbReference type="EnsemblMetazoa" id="G28830.1">
    <property type="protein sequence ID" value="G28830.1:cds"/>
    <property type="gene ID" value="G28830"/>
</dbReference>
<organism evidence="2 3">
    <name type="scientific">Magallana gigas</name>
    <name type="common">Pacific oyster</name>
    <name type="synonym">Crassostrea gigas</name>
    <dbReference type="NCBI Taxonomy" id="29159"/>
    <lineage>
        <taxon>Eukaryota</taxon>
        <taxon>Metazoa</taxon>
        <taxon>Spiralia</taxon>
        <taxon>Lophotrochozoa</taxon>
        <taxon>Mollusca</taxon>
        <taxon>Bivalvia</taxon>
        <taxon>Autobranchia</taxon>
        <taxon>Pteriomorphia</taxon>
        <taxon>Ostreida</taxon>
        <taxon>Ostreoidea</taxon>
        <taxon>Ostreidae</taxon>
        <taxon>Magallana</taxon>
    </lineage>
</organism>
<dbReference type="PANTHER" id="PTHR23200:SF48">
    <property type="entry name" value="METALLO-BETA-LACTAMASE DOMAIN-CONTAINING PROTEIN 1"/>
    <property type="match status" value="1"/>
</dbReference>
<dbReference type="Gene3D" id="3.60.15.10">
    <property type="entry name" value="Ribonuclease Z/Hydroxyacylglutathione hydrolase-like"/>
    <property type="match status" value="1"/>
</dbReference>
<evidence type="ECO:0000313" key="2">
    <source>
        <dbReference type="EnsemblMetazoa" id="G28830.1:cds"/>
    </source>
</evidence>
<name>A0A8W8LSG1_MAGGI</name>
<dbReference type="SUPFAM" id="SSF56281">
    <property type="entry name" value="Metallo-hydrolase/oxidoreductase"/>
    <property type="match status" value="1"/>
</dbReference>
<accession>A0A8W8LSG1</accession>
<keyword evidence="3" id="KW-1185">Reference proteome</keyword>
<dbReference type="InterPro" id="IPR036866">
    <property type="entry name" value="RibonucZ/Hydroxyglut_hydro"/>
</dbReference>
<dbReference type="PANTHER" id="PTHR23200">
    <property type="entry name" value="METALLO-BETA-LACTAMASE DOMAIN-CONTAINING PROTEIN 1"/>
    <property type="match status" value="1"/>
</dbReference>
<protein>
    <recommendedName>
        <fullName evidence="4">Metallo-beta-lactamase domain-containing protein</fullName>
    </recommendedName>
</protein>